<dbReference type="EMBL" id="HAEJ01019235">
    <property type="protein sequence ID" value="SBS59692.1"/>
    <property type="molecule type" value="Transcribed_RNA"/>
</dbReference>
<organism evidence="3">
    <name type="scientific">Nothobranchius furzeri</name>
    <name type="common">Turquoise killifish</name>
    <dbReference type="NCBI Taxonomy" id="105023"/>
    <lineage>
        <taxon>Eukaryota</taxon>
        <taxon>Metazoa</taxon>
        <taxon>Chordata</taxon>
        <taxon>Craniata</taxon>
        <taxon>Vertebrata</taxon>
        <taxon>Euteleostomi</taxon>
        <taxon>Actinopterygii</taxon>
        <taxon>Neopterygii</taxon>
        <taxon>Teleostei</taxon>
        <taxon>Neoteleostei</taxon>
        <taxon>Acanthomorphata</taxon>
        <taxon>Ovalentaria</taxon>
        <taxon>Atherinomorphae</taxon>
        <taxon>Cyprinodontiformes</taxon>
        <taxon>Nothobranchiidae</taxon>
        <taxon>Nothobranchius</taxon>
    </lineage>
</organism>
<dbReference type="EMBL" id="HADY01000401">
    <property type="protein sequence ID" value="SBP38886.1"/>
    <property type="molecule type" value="Transcribed_RNA"/>
</dbReference>
<reference evidence="3" key="1">
    <citation type="submission" date="2016-05" db="EMBL/GenBank/DDBJ databases">
        <authorList>
            <person name="Lavstsen T."/>
            <person name="Jespersen J.S."/>
        </authorList>
    </citation>
    <scope>NUCLEOTIDE SEQUENCE</scope>
    <source>
        <tissue evidence="3">Brain</tissue>
    </source>
</reference>
<protein>
    <submittedName>
        <fullName evidence="3">Uncharacterized protein</fullName>
    </submittedName>
</protein>
<sequence length="51" mass="5632">MWEPACPSWFSRCLVLLLITAHTASASARGELRPCDSKSPPASLDEWSKQT</sequence>
<evidence type="ECO:0000256" key="1">
    <source>
        <dbReference type="SAM" id="MobiDB-lite"/>
    </source>
</evidence>
<name>A0A1A8VJJ6_NOTFU</name>
<feature type="region of interest" description="Disordered" evidence="1">
    <location>
        <begin position="27"/>
        <end position="51"/>
    </location>
</feature>
<proteinExistence type="predicted"/>
<feature type="chain" id="PRO_5015059550" evidence="2">
    <location>
        <begin position="29"/>
        <end position="51"/>
    </location>
</feature>
<dbReference type="AlphaFoldDB" id="A0A1A8VJJ6"/>
<keyword evidence="2" id="KW-0732">Signal</keyword>
<reference evidence="3" key="2">
    <citation type="submission" date="2016-06" db="EMBL/GenBank/DDBJ databases">
        <title>The genome of a short-lived fish provides insights into sex chromosome evolution and the genetic control of aging.</title>
        <authorList>
            <person name="Reichwald K."/>
            <person name="Felder M."/>
            <person name="Petzold A."/>
            <person name="Koch P."/>
            <person name="Groth M."/>
            <person name="Platzer M."/>
        </authorList>
    </citation>
    <scope>NUCLEOTIDE SEQUENCE</scope>
    <source>
        <tissue evidence="3">Brain</tissue>
    </source>
</reference>
<evidence type="ECO:0000256" key="2">
    <source>
        <dbReference type="SAM" id="SignalP"/>
    </source>
</evidence>
<gene>
    <name evidence="3" type="primary">Nfu_g_1_014950</name>
</gene>
<evidence type="ECO:0000313" key="3">
    <source>
        <dbReference type="EMBL" id="SBS59692.1"/>
    </source>
</evidence>
<accession>A0A1A8VJJ6</accession>
<feature type="signal peptide" evidence="2">
    <location>
        <begin position="1"/>
        <end position="28"/>
    </location>
</feature>